<dbReference type="InterPro" id="IPR027417">
    <property type="entry name" value="P-loop_NTPase"/>
</dbReference>
<name>A0ABV9GIC7_9BACL</name>
<dbReference type="EMBL" id="JBHSFW010000001">
    <property type="protein sequence ID" value="MFC4618052.1"/>
    <property type="molecule type" value="Genomic_DNA"/>
</dbReference>
<comment type="catalytic activity">
    <reaction evidence="8">
        <text>DNA(n) + a 2'-deoxyribonucleoside 5'-triphosphate = DNA(n+1) + diphosphate</text>
        <dbReference type="Rhea" id="RHEA:22508"/>
        <dbReference type="Rhea" id="RHEA-COMP:17339"/>
        <dbReference type="Rhea" id="RHEA-COMP:17340"/>
        <dbReference type="ChEBI" id="CHEBI:33019"/>
        <dbReference type="ChEBI" id="CHEBI:61560"/>
        <dbReference type="ChEBI" id="CHEBI:173112"/>
        <dbReference type="EC" id="2.7.7.7"/>
    </reaction>
</comment>
<sequence length="339" mass="38027">MVAKQMNMKITQPLASIYLLYGTETYLMHNLRKAIIEKAMSAEERAFNLSVYDMEEQSVDAAIEDADTLPFLGEKKVVILEKPLFLTGDTKKMKVDHHLDRLTAYLESPSPSTILVIIAPYEKLDKRKKLVKVLEKHADVRELSHMTDRALFQLLAEKAKENGANYTTEAHERLLALIGTETTQLMNEVQKLSLYVGTGQAITPEAVDLVASKTIESDVFALVDRVMKKEIGKAYQLLNDLLKQKEDPIKLTGLIMRQIRLAFQAESYQALGYTQKQIAGSLRVHPYAVKIASEQGKRYGAEKLKKALLYCAATDDAIKTGKMDKTIALQLLINQIAAI</sequence>
<comment type="similarity">
    <text evidence="7">Belongs to the DNA polymerase HolA subunit family.</text>
</comment>
<proteinExistence type="inferred from homology"/>
<evidence type="ECO:0000256" key="7">
    <source>
        <dbReference type="ARBA" id="ARBA00034754"/>
    </source>
</evidence>
<comment type="caution">
    <text evidence="11">The sequence shown here is derived from an EMBL/GenBank/DDBJ whole genome shotgun (WGS) entry which is preliminary data.</text>
</comment>
<evidence type="ECO:0000313" key="11">
    <source>
        <dbReference type="EMBL" id="MFC4618052.1"/>
    </source>
</evidence>
<keyword evidence="6" id="KW-0239">DNA-directed DNA polymerase</keyword>
<gene>
    <name evidence="11" type="primary">holA</name>
    <name evidence="11" type="ORF">ACFO4N_04830</name>
</gene>
<dbReference type="NCBIfam" id="TIGR01128">
    <property type="entry name" value="holA"/>
    <property type="match status" value="1"/>
</dbReference>
<evidence type="ECO:0000256" key="6">
    <source>
        <dbReference type="ARBA" id="ARBA00022932"/>
    </source>
</evidence>
<evidence type="ECO:0000313" key="12">
    <source>
        <dbReference type="Proteomes" id="UP001596022"/>
    </source>
</evidence>
<protein>
    <recommendedName>
        <fullName evidence="2">DNA polymerase III subunit delta</fullName>
        <ecNumber evidence="1">2.7.7.7</ecNumber>
    </recommendedName>
</protein>
<evidence type="ECO:0000256" key="1">
    <source>
        <dbReference type="ARBA" id="ARBA00012417"/>
    </source>
</evidence>
<evidence type="ECO:0000256" key="2">
    <source>
        <dbReference type="ARBA" id="ARBA00017703"/>
    </source>
</evidence>
<evidence type="ECO:0000256" key="5">
    <source>
        <dbReference type="ARBA" id="ARBA00022705"/>
    </source>
</evidence>
<dbReference type="SUPFAM" id="SSF48019">
    <property type="entry name" value="post-AAA+ oligomerization domain-like"/>
    <property type="match status" value="1"/>
</dbReference>
<keyword evidence="5" id="KW-0235">DNA replication</keyword>
<evidence type="ECO:0000256" key="4">
    <source>
        <dbReference type="ARBA" id="ARBA00022695"/>
    </source>
</evidence>
<feature type="domain" description="DNA polymerase III delta subunit-like C-terminal" evidence="10">
    <location>
        <begin position="216"/>
        <end position="335"/>
    </location>
</feature>
<dbReference type="PANTHER" id="PTHR34388:SF1">
    <property type="entry name" value="DNA POLYMERASE III SUBUNIT DELTA"/>
    <property type="match status" value="1"/>
</dbReference>
<dbReference type="Pfam" id="PF21694">
    <property type="entry name" value="DNA_pol3_delta_C"/>
    <property type="match status" value="1"/>
</dbReference>
<organism evidence="11 12">
    <name type="scientific">Camelliibacillus cellulosilyticus</name>
    <dbReference type="NCBI Taxonomy" id="2174486"/>
    <lineage>
        <taxon>Bacteria</taxon>
        <taxon>Bacillati</taxon>
        <taxon>Bacillota</taxon>
        <taxon>Bacilli</taxon>
        <taxon>Bacillales</taxon>
        <taxon>Sporolactobacillaceae</taxon>
        <taxon>Camelliibacillus</taxon>
    </lineage>
</organism>
<keyword evidence="4 11" id="KW-0548">Nucleotidyltransferase</keyword>
<keyword evidence="3 11" id="KW-0808">Transferase</keyword>
<evidence type="ECO:0000259" key="9">
    <source>
        <dbReference type="Pfam" id="PF06144"/>
    </source>
</evidence>
<evidence type="ECO:0000256" key="8">
    <source>
        <dbReference type="ARBA" id="ARBA00049244"/>
    </source>
</evidence>
<evidence type="ECO:0000256" key="3">
    <source>
        <dbReference type="ARBA" id="ARBA00022679"/>
    </source>
</evidence>
<dbReference type="InterPro" id="IPR008921">
    <property type="entry name" value="DNA_pol3_clamp-load_cplx_C"/>
</dbReference>
<reference evidence="12" key="1">
    <citation type="journal article" date="2019" name="Int. J. Syst. Evol. Microbiol.">
        <title>The Global Catalogue of Microorganisms (GCM) 10K type strain sequencing project: providing services to taxonomists for standard genome sequencing and annotation.</title>
        <authorList>
            <consortium name="The Broad Institute Genomics Platform"/>
            <consortium name="The Broad Institute Genome Sequencing Center for Infectious Disease"/>
            <person name="Wu L."/>
            <person name="Ma J."/>
        </authorList>
    </citation>
    <scope>NUCLEOTIDE SEQUENCE [LARGE SCALE GENOMIC DNA]</scope>
    <source>
        <strain evidence="12">CGMCC 1.16306</strain>
    </source>
</reference>
<keyword evidence="12" id="KW-1185">Reference proteome</keyword>
<dbReference type="Gene3D" id="1.20.272.10">
    <property type="match status" value="1"/>
</dbReference>
<dbReference type="Gene3D" id="3.40.50.300">
    <property type="entry name" value="P-loop containing nucleotide triphosphate hydrolases"/>
    <property type="match status" value="1"/>
</dbReference>
<dbReference type="InterPro" id="IPR048466">
    <property type="entry name" value="DNA_pol3_delta-like_C"/>
</dbReference>
<accession>A0ABV9GIC7</accession>
<dbReference type="EC" id="2.7.7.7" evidence="1"/>
<dbReference type="InterPro" id="IPR010372">
    <property type="entry name" value="DNA_pol3_delta_N"/>
</dbReference>
<dbReference type="InterPro" id="IPR005790">
    <property type="entry name" value="DNA_polIII_delta"/>
</dbReference>
<dbReference type="GO" id="GO:0003887">
    <property type="term" value="F:DNA-directed DNA polymerase activity"/>
    <property type="evidence" value="ECO:0007669"/>
    <property type="project" value="UniProtKB-EC"/>
</dbReference>
<dbReference type="Pfam" id="PF06144">
    <property type="entry name" value="DNA_pol3_delta"/>
    <property type="match status" value="1"/>
</dbReference>
<feature type="domain" description="DNA polymerase III delta N-terminal" evidence="9">
    <location>
        <begin position="18"/>
        <end position="140"/>
    </location>
</feature>
<dbReference type="Proteomes" id="UP001596022">
    <property type="component" value="Unassembled WGS sequence"/>
</dbReference>
<dbReference type="PANTHER" id="PTHR34388">
    <property type="entry name" value="DNA POLYMERASE III SUBUNIT DELTA"/>
    <property type="match status" value="1"/>
</dbReference>
<dbReference type="RefSeq" id="WP_376845057.1">
    <property type="nucleotide sequence ID" value="NZ_JBHSFW010000001.1"/>
</dbReference>
<evidence type="ECO:0000259" key="10">
    <source>
        <dbReference type="Pfam" id="PF21694"/>
    </source>
</evidence>
<dbReference type="Gene3D" id="1.10.8.60">
    <property type="match status" value="1"/>
</dbReference>
<dbReference type="SUPFAM" id="SSF52540">
    <property type="entry name" value="P-loop containing nucleoside triphosphate hydrolases"/>
    <property type="match status" value="1"/>
</dbReference>